<dbReference type="Gene3D" id="3.50.50.60">
    <property type="entry name" value="FAD/NAD(P)-binding domain"/>
    <property type="match status" value="2"/>
</dbReference>
<dbReference type="PANTHER" id="PTHR43400:SF10">
    <property type="entry name" value="3-OXOSTEROID 1-DEHYDROGENASE"/>
    <property type="match status" value="1"/>
</dbReference>
<evidence type="ECO:0000256" key="4">
    <source>
        <dbReference type="ARBA" id="ARBA00023002"/>
    </source>
</evidence>
<dbReference type="OrthoDB" id="353581at2"/>
<dbReference type="EMBL" id="PDOE01000015">
    <property type="protein sequence ID" value="RKL65552.1"/>
    <property type="molecule type" value="Genomic_DNA"/>
</dbReference>
<comment type="catalytic activity">
    <reaction evidence="5">
        <text>a 3-oxosteroid + A = a 3-oxo-Delta(1)-steroid + AH2</text>
        <dbReference type="Rhea" id="RHEA:13329"/>
        <dbReference type="ChEBI" id="CHEBI:13193"/>
        <dbReference type="ChEBI" id="CHEBI:17499"/>
        <dbReference type="ChEBI" id="CHEBI:20156"/>
        <dbReference type="ChEBI" id="CHEBI:47788"/>
        <dbReference type="EC" id="1.3.99.4"/>
    </reaction>
</comment>
<dbReference type="EC" id="1.3.99.4" evidence="7"/>
<dbReference type="GO" id="GO:0008202">
    <property type="term" value="P:steroid metabolic process"/>
    <property type="evidence" value="ECO:0007669"/>
    <property type="project" value="UniProtKB-ARBA"/>
</dbReference>
<evidence type="ECO:0000259" key="9">
    <source>
        <dbReference type="Pfam" id="PF00890"/>
    </source>
</evidence>
<dbReference type="InterPro" id="IPR003953">
    <property type="entry name" value="FAD-dep_OxRdtase_2_FAD-bd"/>
</dbReference>
<keyword evidence="2" id="KW-0285">Flavoprotein</keyword>
<sequence length="558" mass="61473">MMEWNEEYDVVVVGSGAGGLVAAITAANQGLKTVIVEKADVYGGSSALSGGGVWVPNNHVSKNAGLQDSEEEALTYMQEVIEDTGPASTNERKVAYVKNGSKMVKFLEDLGMKWVPGIKYPDYYPEKPGGKIGRSLEAEIYDARELKDYEDKLRTGDIDPPIPIYSGKVASLAKAFTNSGDFFTVVGMFINGFKHKMKRSHAISIGAGLVGRLIKIALEQNVSIKLSTPLKDLIIENDKVIGIKVEKDGQPYYIKSKGVILAGGGFERNPELRKKYHNVGTDWTSASPDNTGDMLLIAQKHQLDTALLDDAWWGPATLDGNGNRKFLVHERSMPHSIIVDQTGERYFNESQSYTDAGHNILDRHEKNGQAIHSWMILESRHRNKFLFGDMLPRRTPKEVFESGYFIKADTLEDLAEKIQLDDKRLKATIDRFNGFVEKNIDEDFGRGNSAYDNYYGHPKYKNPNLGTIAKAPFYAIKIYPGDLGTKGGIVANEYGQAMCNNKPIEGLYATGNCSASVMGRVYPGPGSSIGPTTIFGYISANHIKETISQSVKKTSKVV</sequence>
<dbReference type="PANTHER" id="PTHR43400">
    <property type="entry name" value="FUMARATE REDUCTASE"/>
    <property type="match status" value="1"/>
</dbReference>
<dbReference type="GO" id="GO:0047571">
    <property type="term" value="F:3-oxosteroid 1-dehydrogenase activity"/>
    <property type="evidence" value="ECO:0007669"/>
    <property type="project" value="UniProtKB-EC"/>
</dbReference>
<comment type="similarity">
    <text evidence="6">Belongs to the FAD-dependent oxidoreductase 2 family. 3-oxosteroid dehydrogenase subfamily.</text>
</comment>
<gene>
    <name evidence="10" type="ORF">CR203_20340</name>
</gene>
<protein>
    <recommendedName>
        <fullName evidence="8">3-oxosteroid 1-dehydrogenase</fullName>
        <ecNumber evidence="7">1.3.99.4</ecNumber>
    </recommendedName>
</protein>
<dbReference type="Pfam" id="PF00890">
    <property type="entry name" value="FAD_binding_2"/>
    <property type="match status" value="1"/>
</dbReference>
<reference evidence="10 11" key="1">
    <citation type="submission" date="2017-10" db="EMBL/GenBank/DDBJ databases">
        <title>Bacillus sp. nov., a halophilic bacterium isolated from a Keqin Lake.</title>
        <authorList>
            <person name="Wang H."/>
        </authorList>
    </citation>
    <scope>NUCLEOTIDE SEQUENCE [LARGE SCALE GENOMIC DNA]</scope>
    <source>
        <strain evidence="10 11">KCTC 13187</strain>
    </source>
</reference>
<evidence type="ECO:0000256" key="8">
    <source>
        <dbReference type="ARBA" id="ARBA00069709"/>
    </source>
</evidence>
<evidence type="ECO:0000256" key="2">
    <source>
        <dbReference type="ARBA" id="ARBA00022630"/>
    </source>
</evidence>
<comment type="cofactor">
    <cofactor evidence="1">
        <name>FAD</name>
        <dbReference type="ChEBI" id="CHEBI:57692"/>
    </cofactor>
</comment>
<dbReference type="InterPro" id="IPR036188">
    <property type="entry name" value="FAD/NAD-bd_sf"/>
</dbReference>
<dbReference type="SUPFAM" id="SSF51905">
    <property type="entry name" value="FAD/NAD(P)-binding domain"/>
    <property type="match status" value="1"/>
</dbReference>
<dbReference type="AlphaFoldDB" id="A0A3A9K519"/>
<evidence type="ECO:0000256" key="5">
    <source>
        <dbReference type="ARBA" id="ARBA00051951"/>
    </source>
</evidence>
<dbReference type="RefSeq" id="WP_110937185.1">
    <property type="nucleotide sequence ID" value="NZ_KZ614146.1"/>
</dbReference>
<keyword evidence="3" id="KW-0274">FAD</keyword>
<dbReference type="SUPFAM" id="SSF56425">
    <property type="entry name" value="Succinate dehydrogenase/fumarate reductase flavoprotein, catalytic domain"/>
    <property type="match status" value="1"/>
</dbReference>
<accession>A0A3A9K519</accession>
<comment type="caution">
    <text evidence="10">The sequence shown here is derived from an EMBL/GenBank/DDBJ whole genome shotgun (WGS) entry which is preliminary data.</text>
</comment>
<keyword evidence="11" id="KW-1185">Reference proteome</keyword>
<dbReference type="FunFam" id="3.50.50.60:FF:000208">
    <property type="entry name" value="3-ketosteroid dehydrogenase"/>
    <property type="match status" value="1"/>
</dbReference>
<evidence type="ECO:0000256" key="6">
    <source>
        <dbReference type="ARBA" id="ARBA00061147"/>
    </source>
</evidence>
<name>A0A3A9K519_9BACI</name>
<evidence type="ECO:0000313" key="10">
    <source>
        <dbReference type="EMBL" id="RKL65552.1"/>
    </source>
</evidence>
<dbReference type="InterPro" id="IPR050315">
    <property type="entry name" value="FAD-oxidoreductase_2"/>
</dbReference>
<feature type="domain" description="FAD-dependent oxidoreductase 2 FAD-binding" evidence="9">
    <location>
        <begin position="9"/>
        <end position="529"/>
    </location>
</feature>
<keyword evidence="4" id="KW-0560">Oxidoreductase</keyword>
<proteinExistence type="inferred from homology"/>
<dbReference type="Proteomes" id="UP000281498">
    <property type="component" value="Unassembled WGS sequence"/>
</dbReference>
<organism evidence="10 11">
    <name type="scientific">Salipaludibacillus neizhouensis</name>
    <dbReference type="NCBI Taxonomy" id="885475"/>
    <lineage>
        <taxon>Bacteria</taxon>
        <taxon>Bacillati</taxon>
        <taxon>Bacillota</taxon>
        <taxon>Bacilli</taxon>
        <taxon>Bacillales</taxon>
        <taxon>Bacillaceae</taxon>
    </lineage>
</organism>
<evidence type="ECO:0000313" key="11">
    <source>
        <dbReference type="Proteomes" id="UP000281498"/>
    </source>
</evidence>
<evidence type="ECO:0000256" key="3">
    <source>
        <dbReference type="ARBA" id="ARBA00022827"/>
    </source>
</evidence>
<dbReference type="InterPro" id="IPR027477">
    <property type="entry name" value="Succ_DH/fumarate_Rdtase_cat_sf"/>
</dbReference>
<evidence type="ECO:0000256" key="7">
    <source>
        <dbReference type="ARBA" id="ARBA00066536"/>
    </source>
</evidence>
<dbReference type="Gene3D" id="3.90.700.10">
    <property type="entry name" value="Succinate dehydrogenase/fumarate reductase flavoprotein, catalytic domain"/>
    <property type="match status" value="1"/>
</dbReference>
<evidence type="ECO:0000256" key="1">
    <source>
        <dbReference type="ARBA" id="ARBA00001974"/>
    </source>
</evidence>